<gene>
    <name evidence="6" type="ORF">Pan189_31260</name>
</gene>
<dbReference type="Gene3D" id="1.20.1530.20">
    <property type="match status" value="1"/>
</dbReference>
<feature type="transmembrane region" description="Helical" evidence="5">
    <location>
        <begin position="246"/>
        <end position="263"/>
    </location>
</feature>
<dbReference type="AlphaFoldDB" id="A0A517R4B5"/>
<evidence type="ECO:0000256" key="5">
    <source>
        <dbReference type="SAM" id="Phobius"/>
    </source>
</evidence>
<keyword evidence="7" id="KW-1185">Reference proteome</keyword>
<feature type="transmembrane region" description="Helical" evidence="5">
    <location>
        <begin position="145"/>
        <end position="166"/>
    </location>
</feature>
<keyword evidence="2 5" id="KW-0812">Transmembrane</keyword>
<feature type="transmembrane region" description="Helical" evidence="5">
    <location>
        <begin position="108"/>
        <end position="133"/>
    </location>
</feature>
<keyword evidence="3 5" id="KW-1133">Transmembrane helix</keyword>
<name>A0A517R4B5_9PLAN</name>
<dbReference type="KEGG" id="svp:Pan189_31260"/>
<feature type="transmembrane region" description="Helical" evidence="5">
    <location>
        <begin position="186"/>
        <end position="205"/>
    </location>
</feature>
<dbReference type="Proteomes" id="UP000317318">
    <property type="component" value="Chromosome"/>
</dbReference>
<comment type="subcellular location">
    <subcellularLocation>
        <location evidence="1">Membrane</location>
        <topology evidence="1">Multi-pass membrane protein</topology>
    </subcellularLocation>
</comment>
<feature type="transmembrane region" description="Helical" evidence="5">
    <location>
        <begin position="217"/>
        <end position="240"/>
    </location>
</feature>
<evidence type="ECO:0000256" key="2">
    <source>
        <dbReference type="ARBA" id="ARBA00022692"/>
    </source>
</evidence>
<reference evidence="6 7" key="1">
    <citation type="submission" date="2019-02" db="EMBL/GenBank/DDBJ databases">
        <title>Deep-cultivation of Planctomycetes and their phenomic and genomic characterization uncovers novel biology.</title>
        <authorList>
            <person name="Wiegand S."/>
            <person name="Jogler M."/>
            <person name="Boedeker C."/>
            <person name="Pinto D."/>
            <person name="Vollmers J."/>
            <person name="Rivas-Marin E."/>
            <person name="Kohn T."/>
            <person name="Peeters S.H."/>
            <person name="Heuer A."/>
            <person name="Rast P."/>
            <person name="Oberbeckmann S."/>
            <person name="Bunk B."/>
            <person name="Jeske O."/>
            <person name="Meyerdierks A."/>
            <person name="Storesund J.E."/>
            <person name="Kallscheuer N."/>
            <person name="Luecker S."/>
            <person name="Lage O.M."/>
            <person name="Pohl T."/>
            <person name="Merkel B.J."/>
            <person name="Hornburger P."/>
            <person name="Mueller R.-W."/>
            <person name="Bruemmer F."/>
            <person name="Labrenz M."/>
            <person name="Spormann A.M."/>
            <person name="Op den Camp H."/>
            <person name="Overmann J."/>
            <person name="Amann R."/>
            <person name="Jetten M.S.M."/>
            <person name="Mascher T."/>
            <person name="Medema M.H."/>
            <person name="Devos D.P."/>
            <person name="Kaster A.-K."/>
            <person name="Ovreas L."/>
            <person name="Rohde M."/>
            <person name="Galperin M.Y."/>
            <person name="Jogler C."/>
        </authorList>
    </citation>
    <scope>NUCLEOTIDE SEQUENCE [LARGE SCALE GENOMIC DNA]</scope>
    <source>
        <strain evidence="6 7">Pan189</strain>
    </source>
</reference>
<evidence type="ECO:0000256" key="1">
    <source>
        <dbReference type="ARBA" id="ARBA00004141"/>
    </source>
</evidence>
<dbReference type="GO" id="GO:0016020">
    <property type="term" value="C:membrane"/>
    <property type="evidence" value="ECO:0007669"/>
    <property type="project" value="UniProtKB-SubCell"/>
</dbReference>
<evidence type="ECO:0000313" key="6">
    <source>
        <dbReference type="EMBL" id="QDT38729.1"/>
    </source>
</evidence>
<evidence type="ECO:0000256" key="3">
    <source>
        <dbReference type="ARBA" id="ARBA00022989"/>
    </source>
</evidence>
<keyword evidence="4 5" id="KW-0472">Membrane</keyword>
<evidence type="ECO:0008006" key="8">
    <source>
        <dbReference type="Google" id="ProtNLM"/>
    </source>
</evidence>
<organism evidence="6 7">
    <name type="scientific">Stratiformator vulcanicus</name>
    <dbReference type="NCBI Taxonomy" id="2527980"/>
    <lineage>
        <taxon>Bacteria</taxon>
        <taxon>Pseudomonadati</taxon>
        <taxon>Planctomycetota</taxon>
        <taxon>Planctomycetia</taxon>
        <taxon>Planctomycetales</taxon>
        <taxon>Planctomycetaceae</taxon>
        <taxon>Stratiformator</taxon>
    </lineage>
</organism>
<protein>
    <recommendedName>
        <fullName evidence="8">Sodium Bile acid symporter family protein</fullName>
    </recommendedName>
</protein>
<feature type="transmembrane region" description="Helical" evidence="5">
    <location>
        <begin position="9"/>
        <end position="29"/>
    </location>
</feature>
<proteinExistence type="predicted"/>
<evidence type="ECO:0000313" key="7">
    <source>
        <dbReference type="Proteomes" id="UP000317318"/>
    </source>
</evidence>
<evidence type="ECO:0000256" key="4">
    <source>
        <dbReference type="ARBA" id="ARBA00023136"/>
    </source>
</evidence>
<feature type="transmembrane region" description="Helical" evidence="5">
    <location>
        <begin position="49"/>
        <end position="67"/>
    </location>
</feature>
<dbReference type="InterPro" id="IPR038770">
    <property type="entry name" value="Na+/solute_symporter_sf"/>
</dbReference>
<sequence>MLSRSQRQIALLGAAYVAAAFLPDVGIWLRGEWSFELAAAPFTSSPVHFLLAFLLFSLGIKSGGNWLAQWRKLLRGLAVFWTIRTAAVLAILAAMWSYTIIVGPVADAISLLAIGMLLAVTLPAAGSSAGWIVRAHADAPMGAAVVAGSTLTSVAMTTVLLSLPLPQQTESSQVFSAIHSAFQPDFAIAWVCLPLLAGMIAQFLLRRSGRDIKSRHFDTPSLVALLLLNYANGAVCLPQLLARGQFGAVVATALVALVGTFALREAADRFARLYFPDRAAADSLGITTAMSNTGLGLIIATTAVPDEPLVPLALIGFTFGQHAVAAWRADPVLNEPSED</sequence>
<dbReference type="InterPro" id="IPR002657">
    <property type="entry name" value="BilAc:Na_symport/Acr3"/>
</dbReference>
<accession>A0A517R4B5</accession>
<dbReference type="RefSeq" id="WP_310820554.1">
    <property type="nucleotide sequence ID" value="NZ_CP036268.1"/>
</dbReference>
<feature type="transmembrane region" description="Helical" evidence="5">
    <location>
        <begin position="79"/>
        <end position="102"/>
    </location>
</feature>
<dbReference type="EMBL" id="CP036268">
    <property type="protein sequence ID" value="QDT38729.1"/>
    <property type="molecule type" value="Genomic_DNA"/>
</dbReference>
<dbReference type="Pfam" id="PF01758">
    <property type="entry name" value="SBF"/>
    <property type="match status" value="1"/>
</dbReference>